<evidence type="ECO:0000256" key="1">
    <source>
        <dbReference type="SAM" id="MobiDB-lite"/>
    </source>
</evidence>
<organism evidence="3 4">
    <name type="scientific">Fasciola hepatica</name>
    <name type="common">Liver fluke</name>
    <dbReference type="NCBI Taxonomy" id="6192"/>
    <lineage>
        <taxon>Eukaryota</taxon>
        <taxon>Metazoa</taxon>
        <taxon>Spiralia</taxon>
        <taxon>Lophotrochozoa</taxon>
        <taxon>Platyhelminthes</taxon>
        <taxon>Trematoda</taxon>
        <taxon>Digenea</taxon>
        <taxon>Plagiorchiida</taxon>
        <taxon>Echinostomata</taxon>
        <taxon>Echinostomatoidea</taxon>
        <taxon>Fasciolidae</taxon>
        <taxon>Fasciola</taxon>
    </lineage>
</organism>
<dbReference type="EMBL" id="JXXN02002524">
    <property type="protein sequence ID" value="THD22788.1"/>
    <property type="molecule type" value="Genomic_DNA"/>
</dbReference>
<feature type="region of interest" description="Disordered" evidence="1">
    <location>
        <begin position="350"/>
        <end position="398"/>
    </location>
</feature>
<keyword evidence="4" id="KW-1185">Reference proteome</keyword>
<dbReference type="PANTHER" id="PTHR13366">
    <property type="entry name" value="MALARIA ANTIGEN-RELATED"/>
    <property type="match status" value="1"/>
</dbReference>
<feature type="compositionally biased region" description="Low complexity" evidence="1">
    <location>
        <begin position="353"/>
        <end position="366"/>
    </location>
</feature>
<dbReference type="SUPFAM" id="SSF48371">
    <property type="entry name" value="ARM repeat"/>
    <property type="match status" value="1"/>
</dbReference>
<reference evidence="3" key="1">
    <citation type="submission" date="2019-03" db="EMBL/GenBank/DDBJ databases">
        <title>Improved annotation for the trematode Fasciola hepatica.</title>
        <authorList>
            <person name="Choi Y.-J."/>
            <person name="Martin J."/>
            <person name="Mitreva M."/>
        </authorList>
    </citation>
    <scope>NUCLEOTIDE SEQUENCE [LARGE SCALE GENOMIC DNA]</scope>
</reference>
<dbReference type="InterPro" id="IPR025283">
    <property type="entry name" value="DUF4042"/>
</dbReference>
<sequence length="1159" mass="127404">MLRNAVLQLSECCEGVTYPEIMRDLSHLLTMYYRVAKSSNQKSCVDRSAFSKGKWKHDITVCLTWDEAAKVYNWISKIICEGISQKKNDIPELGRFVSSLSSITTLFRELKLFPQSESGSCLNIQPYKEALNILLDQLRNLMLLFESGCSDAQSSYSTIFESFNKISHMVGNLVLGNLNQIDADVLTSLAEQLMRELQSRRTVLDPLQSVTIYATLSHLTYLHPVWDKLQENADVSNEASCQIHATDILAPSSALYHSVLDALVDGLKRCDPYMLRTASQGSDEDRSTVIRQVVLSCLNGLAQLLLRRTSRSNTTNLTTVVRVLWTHVLTFGCQYGTNKRLNQAVVGHDGAASSSMSSGQSSPSSSLPTTSDEEGALKPSSGQCSKDRHQPSSRSCRNSSSCILASASMASGPLCSSSSEDERNTSGAWFGTTRSIACGLLAGSPGGTIPRTSHRQHLDASGFRGPHSRTHTSGFTNQLKPYALSVFCLKRLLEGCRSSSALDLWPTLMCGDGWAGMIPLSSTIRTVSNQSSSPYSETDRPNVALTPDLLTLVYKTSDMRIRKMLVEILISLLAAVGKRFVIAEDLTPHSASFVPYSVRLAVELRHLHRRLMLALYGEKSVVLRGLLLKALTTLVLITPYPRLQPGLLTSLLPGLHQLLHLIESQNRMVDLRAGCLNLLGCILGRVPGPLMEVCQILSDDVSSTGLNDPWTVIPNLRSTPSTSRTSCDRLAWPVQSRDRPRGPGCWFSLQSQDPFQPCWLVQVCLRLIHPDVSTFAWDSATQPACPEVANFGGTVDQFTVGTGCQSTKQCQPPPVRVQALTVLRNMVPNYAAFLRPSLPLLKKTLLFCLQDYKKNKLLWAPTLKFLLVFLPYLQIVPTATNDPSTDTISQGESLAWWCDFIPPIVGILRNSKLMSERSYCCKVLALLDTKTVEAIQKQEQFAGLIGSVIEVMQSIVEDGDDVLRARCIRTLGSLVTLRPLQTNLSLLCYIIDRAPAIWNRAVNQSIELDVAWSLASCLEVVVAHRVGLIPDSPKWSSVLHELSGAGVSWTKLVQTCCELCTVCTTETCSLGSEAQSQIGGSGFCESKNPSTDEQSNPVRPTLKPVAERSVSVKLNTEASKTPDAHRCENGARALGYLLRILEPGLIREQNVISQLFEVC</sequence>
<dbReference type="Proteomes" id="UP000230066">
    <property type="component" value="Unassembled WGS sequence"/>
</dbReference>
<protein>
    <recommendedName>
        <fullName evidence="2">DUF4042 domain-containing protein</fullName>
    </recommendedName>
</protein>
<dbReference type="InterPro" id="IPR016024">
    <property type="entry name" value="ARM-type_fold"/>
</dbReference>
<dbReference type="AlphaFoldDB" id="A0A4E0RNW5"/>
<gene>
    <name evidence="3" type="ORF">D915_006336</name>
</gene>
<evidence type="ECO:0000313" key="4">
    <source>
        <dbReference type="Proteomes" id="UP000230066"/>
    </source>
</evidence>
<evidence type="ECO:0000313" key="3">
    <source>
        <dbReference type="EMBL" id="THD22788.1"/>
    </source>
</evidence>
<dbReference type="Pfam" id="PF13251">
    <property type="entry name" value="DUF4042"/>
    <property type="match status" value="1"/>
</dbReference>
<evidence type="ECO:0000259" key="2">
    <source>
        <dbReference type="Pfam" id="PF13251"/>
    </source>
</evidence>
<proteinExistence type="predicted"/>
<name>A0A4E0RNW5_FASHE</name>
<comment type="caution">
    <text evidence="3">The sequence shown here is derived from an EMBL/GenBank/DDBJ whole genome shotgun (WGS) entry which is preliminary data.</text>
</comment>
<feature type="region of interest" description="Disordered" evidence="1">
    <location>
        <begin position="448"/>
        <end position="474"/>
    </location>
</feature>
<dbReference type="PANTHER" id="PTHR13366:SF0">
    <property type="entry name" value="HEAT REPEAT-CONTAINING PROTEIN 6"/>
    <property type="match status" value="1"/>
</dbReference>
<accession>A0A4E0RNW5</accession>
<dbReference type="InterPro" id="IPR052107">
    <property type="entry name" value="HEAT6"/>
</dbReference>
<feature type="domain" description="DUF4042" evidence="2">
    <location>
        <begin position="546"/>
        <end position="692"/>
    </location>
</feature>